<dbReference type="SMART" id="SM00321">
    <property type="entry name" value="WSC"/>
    <property type="match status" value="1"/>
</dbReference>
<keyword evidence="3 7" id="KW-0732">Signal</keyword>
<evidence type="ECO:0000256" key="2">
    <source>
        <dbReference type="ARBA" id="ARBA00022692"/>
    </source>
</evidence>
<name>A0A5C2SUD9_9APHY</name>
<feature type="signal peptide" evidence="7">
    <location>
        <begin position="1"/>
        <end position="19"/>
    </location>
</feature>
<dbReference type="GO" id="GO:0005886">
    <property type="term" value="C:plasma membrane"/>
    <property type="evidence" value="ECO:0007669"/>
    <property type="project" value="TreeGrafter"/>
</dbReference>
<dbReference type="PANTHER" id="PTHR24269">
    <property type="entry name" value="KREMEN PROTEIN"/>
    <property type="match status" value="1"/>
</dbReference>
<evidence type="ECO:0000259" key="8">
    <source>
        <dbReference type="PROSITE" id="PS51212"/>
    </source>
</evidence>
<evidence type="ECO:0000256" key="5">
    <source>
        <dbReference type="ARBA" id="ARBA00023136"/>
    </source>
</evidence>
<dbReference type="AlphaFoldDB" id="A0A5C2SUD9"/>
<sequence length="131" mass="14177">MRFTPLTLIALALPVYVYSFDPPTLPFGWTTWYACVVDNPSRVIVDDVITQSSNNTPAACIEHCDAQLYLWAGVEYSNECHCGIGLQPLGPPPQAPVSECDLPCSGDPNLACGGSWRIQIYLCTGLPRCGA</sequence>
<dbReference type="InterPro" id="IPR051836">
    <property type="entry name" value="Kremen_rcpt"/>
</dbReference>
<dbReference type="Pfam" id="PF01822">
    <property type="entry name" value="WSC"/>
    <property type="match status" value="1"/>
</dbReference>
<protein>
    <submittedName>
        <fullName evidence="9">WSC-domain-containing protein</fullName>
    </submittedName>
</protein>
<organism evidence="9 10">
    <name type="scientific">Lentinus tigrinus ALCF2SS1-6</name>
    <dbReference type="NCBI Taxonomy" id="1328759"/>
    <lineage>
        <taxon>Eukaryota</taxon>
        <taxon>Fungi</taxon>
        <taxon>Dikarya</taxon>
        <taxon>Basidiomycota</taxon>
        <taxon>Agaricomycotina</taxon>
        <taxon>Agaricomycetes</taxon>
        <taxon>Polyporales</taxon>
        <taxon>Polyporaceae</taxon>
        <taxon>Lentinus</taxon>
    </lineage>
</organism>
<feature type="chain" id="PRO_5022666001" evidence="7">
    <location>
        <begin position="20"/>
        <end position="131"/>
    </location>
</feature>
<evidence type="ECO:0000256" key="6">
    <source>
        <dbReference type="ARBA" id="ARBA00023180"/>
    </source>
</evidence>
<keyword evidence="10" id="KW-1185">Reference proteome</keyword>
<gene>
    <name evidence="9" type="ORF">L227DRAFT_605857</name>
</gene>
<proteinExistence type="predicted"/>
<dbReference type="OrthoDB" id="5985073at2759"/>
<evidence type="ECO:0000256" key="7">
    <source>
        <dbReference type="SAM" id="SignalP"/>
    </source>
</evidence>
<dbReference type="PANTHER" id="PTHR24269:SF16">
    <property type="entry name" value="PROTEIN SLG1"/>
    <property type="match status" value="1"/>
</dbReference>
<feature type="domain" description="WSC" evidence="8">
    <location>
        <begin position="29"/>
        <end position="124"/>
    </location>
</feature>
<keyword evidence="6" id="KW-0325">Glycoprotein</keyword>
<dbReference type="PROSITE" id="PS51212">
    <property type="entry name" value="WSC"/>
    <property type="match status" value="1"/>
</dbReference>
<accession>A0A5C2SUD9</accession>
<dbReference type="STRING" id="1328759.A0A5C2SUD9"/>
<dbReference type="Proteomes" id="UP000313359">
    <property type="component" value="Unassembled WGS sequence"/>
</dbReference>
<keyword evidence="5" id="KW-0472">Membrane</keyword>
<keyword evidence="2" id="KW-0812">Transmembrane</keyword>
<dbReference type="EMBL" id="ML122250">
    <property type="protein sequence ID" value="RPD67482.1"/>
    <property type="molecule type" value="Genomic_DNA"/>
</dbReference>
<evidence type="ECO:0000313" key="9">
    <source>
        <dbReference type="EMBL" id="RPD67482.1"/>
    </source>
</evidence>
<evidence type="ECO:0000313" key="10">
    <source>
        <dbReference type="Proteomes" id="UP000313359"/>
    </source>
</evidence>
<evidence type="ECO:0000256" key="4">
    <source>
        <dbReference type="ARBA" id="ARBA00022989"/>
    </source>
</evidence>
<evidence type="ECO:0000256" key="1">
    <source>
        <dbReference type="ARBA" id="ARBA00004167"/>
    </source>
</evidence>
<evidence type="ECO:0000256" key="3">
    <source>
        <dbReference type="ARBA" id="ARBA00022729"/>
    </source>
</evidence>
<dbReference type="InterPro" id="IPR002889">
    <property type="entry name" value="WSC_carb-bd"/>
</dbReference>
<comment type="subcellular location">
    <subcellularLocation>
        <location evidence="1">Membrane</location>
        <topology evidence="1">Single-pass membrane protein</topology>
    </subcellularLocation>
</comment>
<reference evidence="9" key="1">
    <citation type="journal article" date="2018" name="Genome Biol. Evol.">
        <title>Genomics and development of Lentinus tigrinus, a white-rot wood-decaying mushroom with dimorphic fruiting bodies.</title>
        <authorList>
            <person name="Wu B."/>
            <person name="Xu Z."/>
            <person name="Knudson A."/>
            <person name="Carlson A."/>
            <person name="Chen N."/>
            <person name="Kovaka S."/>
            <person name="LaButti K."/>
            <person name="Lipzen A."/>
            <person name="Pennachio C."/>
            <person name="Riley R."/>
            <person name="Schakwitz W."/>
            <person name="Umezawa K."/>
            <person name="Ohm R.A."/>
            <person name="Grigoriev I.V."/>
            <person name="Nagy L.G."/>
            <person name="Gibbons J."/>
            <person name="Hibbett D."/>
        </authorList>
    </citation>
    <scope>NUCLEOTIDE SEQUENCE [LARGE SCALE GENOMIC DNA]</scope>
    <source>
        <strain evidence="9">ALCF2SS1-6</strain>
    </source>
</reference>
<keyword evidence="4" id="KW-1133">Transmembrane helix</keyword>
<dbReference type="PROSITE" id="PS51257">
    <property type="entry name" value="PROKAR_LIPOPROTEIN"/>
    <property type="match status" value="1"/>
</dbReference>